<organism evidence="1">
    <name type="scientific">gut metagenome</name>
    <dbReference type="NCBI Taxonomy" id="749906"/>
    <lineage>
        <taxon>unclassified sequences</taxon>
        <taxon>metagenomes</taxon>
        <taxon>organismal metagenomes</taxon>
    </lineage>
</organism>
<reference evidence="1" key="1">
    <citation type="journal article" date="2012" name="PLoS ONE">
        <title>Gene sets for utilization of primary and secondary nutrition supplies in the distal gut of endangered iberian lynx.</title>
        <authorList>
            <person name="Alcaide M."/>
            <person name="Messina E."/>
            <person name="Richter M."/>
            <person name="Bargiela R."/>
            <person name="Peplies J."/>
            <person name="Huws S.A."/>
            <person name="Newbold C.J."/>
            <person name="Golyshin P.N."/>
            <person name="Simon M.A."/>
            <person name="Lopez G."/>
            <person name="Yakimov M.M."/>
            <person name="Ferrer M."/>
        </authorList>
    </citation>
    <scope>NUCLEOTIDE SEQUENCE</scope>
</reference>
<evidence type="ECO:0000313" key="1">
    <source>
        <dbReference type="EMBL" id="EJX03292.1"/>
    </source>
</evidence>
<name>J9G7R6_9ZZZZ</name>
<dbReference type="EMBL" id="AMCI01002217">
    <property type="protein sequence ID" value="EJX03292.1"/>
    <property type="molecule type" value="Genomic_DNA"/>
</dbReference>
<sequence length="36" mass="4439">MHITGERQQLFLLEHLDFFYTHHCRTFFEVQRTVTG</sequence>
<protein>
    <submittedName>
        <fullName evidence="1">Uncharacterized protein</fullName>
    </submittedName>
</protein>
<gene>
    <name evidence="1" type="ORF">EVA_08604</name>
</gene>
<accession>J9G7R6</accession>
<proteinExistence type="predicted"/>
<comment type="caution">
    <text evidence="1">The sequence shown here is derived from an EMBL/GenBank/DDBJ whole genome shotgun (WGS) entry which is preliminary data.</text>
</comment>
<dbReference type="AlphaFoldDB" id="J9G7R6"/>